<gene>
    <name evidence="2" type="ORF">BO94DRAFT_326402</name>
</gene>
<dbReference type="STRING" id="1450535.A0A317X6L9"/>
<organism evidence="2 3">
    <name type="scientific">Aspergillus sclerotioniger CBS 115572</name>
    <dbReference type="NCBI Taxonomy" id="1450535"/>
    <lineage>
        <taxon>Eukaryota</taxon>
        <taxon>Fungi</taxon>
        <taxon>Dikarya</taxon>
        <taxon>Ascomycota</taxon>
        <taxon>Pezizomycotina</taxon>
        <taxon>Eurotiomycetes</taxon>
        <taxon>Eurotiomycetidae</taxon>
        <taxon>Eurotiales</taxon>
        <taxon>Aspergillaceae</taxon>
        <taxon>Aspergillus</taxon>
        <taxon>Aspergillus subgen. Circumdati</taxon>
    </lineage>
</organism>
<dbReference type="Proteomes" id="UP000246702">
    <property type="component" value="Unassembled WGS sequence"/>
</dbReference>
<evidence type="ECO:0000313" key="2">
    <source>
        <dbReference type="EMBL" id="PWY94274.1"/>
    </source>
</evidence>
<sequence length="103" mass="11622">MSKDSTPTQIHMHHPRLADYFEDFTRPHHTSTSTNTSGNTTTTIPTSGTNTTITYGSSSSPPSYRVTFPSRKSTSFRNISPRIRKMRMMLFLISMLRLGLPGR</sequence>
<reference evidence="2 3" key="1">
    <citation type="submission" date="2016-12" db="EMBL/GenBank/DDBJ databases">
        <title>The genomes of Aspergillus section Nigri reveals drivers in fungal speciation.</title>
        <authorList>
            <consortium name="DOE Joint Genome Institute"/>
            <person name="Vesth T.C."/>
            <person name="Nybo J."/>
            <person name="Theobald S."/>
            <person name="Brandl J."/>
            <person name="Frisvad J.C."/>
            <person name="Nielsen K.F."/>
            <person name="Lyhne E.K."/>
            <person name="Kogle M.E."/>
            <person name="Kuo A."/>
            <person name="Riley R."/>
            <person name="Clum A."/>
            <person name="Nolan M."/>
            <person name="Lipzen A."/>
            <person name="Salamov A."/>
            <person name="Henrissat B."/>
            <person name="Wiebenga A."/>
            <person name="De Vries R.P."/>
            <person name="Grigoriev I.V."/>
            <person name="Mortensen U.H."/>
            <person name="Andersen M.R."/>
            <person name="Baker S.E."/>
        </authorList>
    </citation>
    <scope>NUCLEOTIDE SEQUENCE [LARGE SCALE GENOMIC DNA]</scope>
    <source>
        <strain evidence="2 3">CBS 115572</strain>
    </source>
</reference>
<dbReference type="OrthoDB" id="2351920at2759"/>
<name>A0A317X6L9_9EURO</name>
<dbReference type="EMBL" id="MSFK01000005">
    <property type="protein sequence ID" value="PWY94274.1"/>
    <property type="molecule type" value="Genomic_DNA"/>
</dbReference>
<feature type="region of interest" description="Disordered" evidence="1">
    <location>
        <begin position="25"/>
        <end position="79"/>
    </location>
</feature>
<comment type="caution">
    <text evidence="2">The sequence shown here is derived from an EMBL/GenBank/DDBJ whole genome shotgun (WGS) entry which is preliminary data.</text>
</comment>
<keyword evidence="3" id="KW-1185">Reference proteome</keyword>
<feature type="compositionally biased region" description="Low complexity" evidence="1">
    <location>
        <begin position="30"/>
        <end position="60"/>
    </location>
</feature>
<dbReference type="GeneID" id="37109085"/>
<evidence type="ECO:0000313" key="3">
    <source>
        <dbReference type="Proteomes" id="UP000246702"/>
    </source>
</evidence>
<evidence type="ECO:0000256" key="1">
    <source>
        <dbReference type="SAM" id="MobiDB-lite"/>
    </source>
</evidence>
<accession>A0A317X6L9</accession>
<dbReference type="RefSeq" id="XP_025471035.1">
    <property type="nucleotide sequence ID" value="XM_025606942.1"/>
</dbReference>
<proteinExistence type="predicted"/>
<dbReference type="AlphaFoldDB" id="A0A317X6L9"/>
<protein>
    <submittedName>
        <fullName evidence="2">Uncharacterized protein</fullName>
    </submittedName>
</protein>